<keyword evidence="2" id="KW-0472">Membrane</keyword>
<proteinExistence type="predicted"/>
<evidence type="ECO:0000256" key="1">
    <source>
        <dbReference type="ARBA" id="ARBA00022448"/>
    </source>
</evidence>
<dbReference type="PANTHER" id="PTHR46154:SF4">
    <property type="entry name" value="UREA ACTIVE TRANSPORTER"/>
    <property type="match status" value="1"/>
</dbReference>
<organism evidence="3 4">
    <name type="scientific">Cichlidogyrus casuarinus</name>
    <dbReference type="NCBI Taxonomy" id="1844966"/>
    <lineage>
        <taxon>Eukaryota</taxon>
        <taxon>Metazoa</taxon>
        <taxon>Spiralia</taxon>
        <taxon>Lophotrochozoa</taxon>
        <taxon>Platyhelminthes</taxon>
        <taxon>Monogenea</taxon>
        <taxon>Monopisthocotylea</taxon>
        <taxon>Dactylogyridea</taxon>
        <taxon>Ancyrocephalidae</taxon>
        <taxon>Cichlidogyrus</taxon>
    </lineage>
</organism>
<reference evidence="3 4" key="1">
    <citation type="submission" date="2024-11" db="EMBL/GenBank/DDBJ databases">
        <title>Adaptive evolution of stress response genes in parasites aligns with host niche diversity.</title>
        <authorList>
            <person name="Hahn C."/>
            <person name="Resl P."/>
        </authorList>
    </citation>
    <scope>NUCLEOTIDE SEQUENCE [LARGE SCALE GENOMIC DNA]</scope>
    <source>
        <strain evidence="3">EGGRZ-B1_66</strain>
        <tissue evidence="3">Body</tissue>
    </source>
</reference>
<keyword evidence="2" id="KW-1133">Transmembrane helix</keyword>
<feature type="transmembrane region" description="Helical" evidence="2">
    <location>
        <begin position="28"/>
        <end position="47"/>
    </location>
</feature>
<feature type="transmembrane region" description="Helical" evidence="2">
    <location>
        <begin position="81"/>
        <end position="102"/>
    </location>
</feature>
<dbReference type="AlphaFoldDB" id="A0ABD2Q7F0"/>
<accession>A0ABD2Q7F0</accession>
<gene>
    <name evidence="3" type="ORF">Ciccas_005892</name>
</gene>
<dbReference type="Proteomes" id="UP001626550">
    <property type="component" value="Unassembled WGS sequence"/>
</dbReference>
<comment type="caution">
    <text evidence="3">The sequence shown here is derived from an EMBL/GenBank/DDBJ whole genome shotgun (WGS) entry which is preliminary data.</text>
</comment>
<keyword evidence="1" id="KW-0813">Transport</keyword>
<feature type="transmembrane region" description="Helical" evidence="2">
    <location>
        <begin position="53"/>
        <end position="74"/>
    </location>
</feature>
<feature type="transmembrane region" description="Helical" evidence="2">
    <location>
        <begin position="204"/>
        <end position="223"/>
    </location>
</feature>
<dbReference type="PANTHER" id="PTHR46154">
    <property type="match status" value="1"/>
</dbReference>
<keyword evidence="2" id="KW-0812">Transmembrane</keyword>
<evidence type="ECO:0000313" key="3">
    <source>
        <dbReference type="EMBL" id="KAL3315475.1"/>
    </source>
</evidence>
<dbReference type="Gene3D" id="1.20.1730.10">
    <property type="entry name" value="Sodium/glucose cotransporter"/>
    <property type="match status" value="1"/>
</dbReference>
<evidence type="ECO:0000256" key="2">
    <source>
        <dbReference type="SAM" id="Phobius"/>
    </source>
</evidence>
<protein>
    <submittedName>
        <fullName evidence="3">Uncharacterized protein</fullName>
    </submittedName>
</protein>
<dbReference type="EMBL" id="JBJKFK010000745">
    <property type="protein sequence ID" value="KAL3315475.1"/>
    <property type="molecule type" value="Genomic_DNA"/>
</dbReference>
<name>A0ABD2Q7F0_9PLAT</name>
<dbReference type="InterPro" id="IPR038377">
    <property type="entry name" value="Na/Glc_symporter_sf"/>
</dbReference>
<feature type="transmembrane region" description="Helical" evidence="2">
    <location>
        <begin position="122"/>
        <end position="142"/>
    </location>
</feature>
<keyword evidence="4" id="KW-1185">Reference proteome</keyword>
<sequence length="360" mass="40074">MAVKPAYTCKMHGRYRAHLEYLGNMKQWALALTIIMLIPITLALQAIGVTLGWLYQFMGVLVGSAVAPVSYTLLWEHITALGMVAGAVSGTISGLITLFVYASYLNDSGNVFANSNDIRVMLAGNCVSIGVGAILPIIITLITRRCGCSDNQNESSDQWEGTRDIDNPLRPWPEVYASEMKLLDATELGSGRPSLDKVTSRYKLWIKVSILASVILTLLYIIIWPGLGAIGQSFSLDGLKVWIYVMEIYVIVALTICVLFPIYGEWKKYSDMKEAEGVMNKININFTNMLNGTHLSSENKKNFKPYNFDVEDEDEQVTQTTLESVDTLTHFQQEQKRTGAQNMVKLLRVRKSVISLHDAS</sequence>
<feature type="transmembrane region" description="Helical" evidence="2">
    <location>
        <begin position="243"/>
        <end position="263"/>
    </location>
</feature>
<dbReference type="InterPro" id="IPR031155">
    <property type="entry name" value="DUR"/>
</dbReference>
<evidence type="ECO:0000313" key="4">
    <source>
        <dbReference type="Proteomes" id="UP001626550"/>
    </source>
</evidence>